<dbReference type="EMBL" id="CABPSC010000024">
    <property type="protein sequence ID" value="VVE42585.1"/>
    <property type="molecule type" value="Genomic_DNA"/>
</dbReference>
<feature type="domain" description="Ketopantoate reductase C-terminal" evidence="8">
    <location>
        <begin position="199"/>
        <end position="318"/>
    </location>
</feature>
<dbReference type="PANTHER" id="PTHR21708">
    <property type="entry name" value="PROBABLE 2-DEHYDROPANTOATE 2-REDUCTASE"/>
    <property type="match status" value="1"/>
</dbReference>
<proteinExistence type="predicted"/>
<dbReference type="EC" id="1.1.1.169" evidence="2"/>
<dbReference type="InterPro" id="IPR013328">
    <property type="entry name" value="6PGD_dom2"/>
</dbReference>
<comment type="pathway">
    <text evidence="1">Cofactor biosynthesis; (R)-pantothenate biosynthesis; (R)-pantoate from 3-methyl-2-oxobutanoate: step 2/2.</text>
</comment>
<dbReference type="Pfam" id="PF02558">
    <property type="entry name" value="ApbA"/>
    <property type="match status" value="1"/>
</dbReference>
<dbReference type="Pfam" id="PF08546">
    <property type="entry name" value="ApbA_C"/>
    <property type="match status" value="1"/>
</dbReference>
<evidence type="ECO:0000313" key="9">
    <source>
        <dbReference type="EMBL" id="VVE42585.1"/>
    </source>
</evidence>
<dbReference type="InterPro" id="IPR013332">
    <property type="entry name" value="KPR_N"/>
</dbReference>
<keyword evidence="10" id="KW-1185">Reference proteome</keyword>
<evidence type="ECO:0000256" key="6">
    <source>
        <dbReference type="ARBA" id="ARBA00048793"/>
    </source>
</evidence>
<organism evidence="9 10">
    <name type="scientific">Pandoraea nosoerga</name>
    <dbReference type="NCBI Taxonomy" id="2508296"/>
    <lineage>
        <taxon>Bacteria</taxon>
        <taxon>Pseudomonadati</taxon>
        <taxon>Pseudomonadota</taxon>
        <taxon>Betaproteobacteria</taxon>
        <taxon>Burkholderiales</taxon>
        <taxon>Burkholderiaceae</taxon>
        <taxon>Pandoraea</taxon>
    </lineage>
</organism>
<dbReference type="Gene3D" id="1.10.1040.10">
    <property type="entry name" value="N-(1-d-carboxylethyl)-l-norvaline Dehydrogenase, domain 2"/>
    <property type="match status" value="1"/>
</dbReference>
<dbReference type="AlphaFoldDB" id="A0A5E4Y2R2"/>
<dbReference type="UniPathway" id="UPA00028">
    <property type="reaction ID" value="UER00004"/>
</dbReference>
<feature type="domain" description="Ketopantoate reductase N-terminal" evidence="7">
    <location>
        <begin position="3"/>
        <end position="171"/>
    </location>
</feature>
<dbReference type="InterPro" id="IPR013752">
    <property type="entry name" value="KPA_reductase"/>
</dbReference>
<accession>A0A5E4Y2R2</accession>
<dbReference type="OrthoDB" id="9796561at2"/>
<name>A0A5E4Y2R2_9BURK</name>
<sequence>MKVTIIGAGAIGGLIGTRLAATGEAQVSALARGATLAALRERGWRVRQGEALIAAPVAAAHPVEEAGKLGVQDLVVIAVKGPALSQVAASVTPLLGPQTIVLPAMNGVPWWFCKGVAPFGDAPLASVDPDGAIGAAIAQANVLGCVVHASATTPEPGLVDHRMGRGLIVGEPAGGMSERVQRLAALLERAGFEAKASENVRLDIWYKLWGNLTMNPVSAITGATIDRLLDDPLVREFCSAAMREAAAIGARIGCAIDQSPEDRHAVTAKLGAFKTSMLQDVEAHRPIELDALVSVVREIGQRVQVPTPNIDALLGLARLFGRVHGLY</sequence>
<dbReference type="GO" id="GO:0005737">
    <property type="term" value="C:cytoplasm"/>
    <property type="evidence" value="ECO:0007669"/>
    <property type="project" value="TreeGrafter"/>
</dbReference>
<dbReference type="Gene3D" id="3.40.50.720">
    <property type="entry name" value="NAD(P)-binding Rossmann-like Domain"/>
    <property type="match status" value="1"/>
</dbReference>
<dbReference type="Proteomes" id="UP000367825">
    <property type="component" value="Unassembled WGS sequence"/>
</dbReference>
<evidence type="ECO:0000259" key="8">
    <source>
        <dbReference type="Pfam" id="PF08546"/>
    </source>
</evidence>
<evidence type="ECO:0000256" key="1">
    <source>
        <dbReference type="ARBA" id="ARBA00004994"/>
    </source>
</evidence>
<evidence type="ECO:0000313" key="10">
    <source>
        <dbReference type="Proteomes" id="UP000367825"/>
    </source>
</evidence>
<protein>
    <recommendedName>
        <fullName evidence="3">2-dehydropantoate 2-reductase</fullName>
        <ecNumber evidence="2">1.1.1.169</ecNumber>
    </recommendedName>
    <alternativeName>
        <fullName evidence="5">Ketopantoate reductase</fullName>
    </alternativeName>
</protein>
<dbReference type="GO" id="GO:0008677">
    <property type="term" value="F:2-dehydropantoate 2-reductase activity"/>
    <property type="evidence" value="ECO:0007669"/>
    <property type="project" value="UniProtKB-EC"/>
</dbReference>
<evidence type="ECO:0000256" key="2">
    <source>
        <dbReference type="ARBA" id="ARBA00013014"/>
    </source>
</evidence>
<dbReference type="FunFam" id="1.10.1040.10:FF:000017">
    <property type="entry name" value="2-dehydropantoate 2-reductase"/>
    <property type="match status" value="1"/>
</dbReference>
<dbReference type="SUPFAM" id="SSF48179">
    <property type="entry name" value="6-phosphogluconate dehydrogenase C-terminal domain-like"/>
    <property type="match status" value="1"/>
</dbReference>
<dbReference type="GO" id="GO:0015940">
    <property type="term" value="P:pantothenate biosynthetic process"/>
    <property type="evidence" value="ECO:0007669"/>
    <property type="project" value="UniProtKB-UniPathway"/>
</dbReference>
<dbReference type="InterPro" id="IPR051402">
    <property type="entry name" value="KPR-Related"/>
</dbReference>
<evidence type="ECO:0000256" key="4">
    <source>
        <dbReference type="ARBA" id="ARBA00022655"/>
    </source>
</evidence>
<keyword evidence="4" id="KW-0566">Pantothenate biosynthesis</keyword>
<reference evidence="9 10" key="1">
    <citation type="submission" date="2019-08" db="EMBL/GenBank/DDBJ databases">
        <authorList>
            <person name="Peeters C."/>
        </authorList>
    </citation>
    <scope>NUCLEOTIDE SEQUENCE [LARGE SCALE GENOMIC DNA]</scope>
    <source>
        <strain evidence="9 10">LMG 31109</strain>
    </source>
</reference>
<gene>
    <name evidence="9" type="ORF">PNO31109_04232</name>
</gene>
<dbReference type="InterPro" id="IPR036291">
    <property type="entry name" value="NAD(P)-bd_dom_sf"/>
</dbReference>
<dbReference type="InterPro" id="IPR008927">
    <property type="entry name" value="6-PGluconate_DH-like_C_sf"/>
</dbReference>
<evidence type="ECO:0000256" key="5">
    <source>
        <dbReference type="ARBA" id="ARBA00032024"/>
    </source>
</evidence>
<comment type="catalytic activity">
    <reaction evidence="6">
        <text>(R)-pantoate + NADP(+) = 2-dehydropantoate + NADPH + H(+)</text>
        <dbReference type="Rhea" id="RHEA:16233"/>
        <dbReference type="ChEBI" id="CHEBI:11561"/>
        <dbReference type="ChEBI" id="CHEBI:15378"/>
        <dbReference type="ChEBI" id="CHEBI:15980"/>
        <dbReference type="ChEBI" id="CHEBI:57783"/>
        <dbReference type="ChEBI" id="CHEBI:58349"/>
        <dbReference type="EC" id="1.1.1.169"/>
    </reaction>
</comment>
<evidence type="ECO:0000259" key="7">
    <source>
        <dbReference type="Pfam" id="PF02558"/>
    </source>
</evidence>
<dbReference type="SUPFAM" id="SSF51735">
    <property type="entry name" value="NAD(P)-binding Rossmann-fold domains"/>
    <property type="match status" value="1"/>
</dbReference>
<dbReference type="PANTHER" id="PTHR21708:SF45">
    <property type="entry name" value="2-DEHYDROPANTOATE 2-REDUCTASE"/>
    <property type="match status" value="1"/>
</dbReference>
<dbReference type="NCBIfam" id="NF005089">
    <property type="entry name" value="PRK06522.1-4"/>
    <property type="match status" value="1"/>
</dbReference>
<dbReference type="RefSeq" id="WP_150557433.1">
    <property type="nucleotide sequence ID" value="NZ_CABPSC010000024.1"/>
</dbReference>
<evidence type="ECO:0000256" key="3">
    <source>
        <dbReference type="ARBA" id="ARBA00019465"/>
    </source>
</evidence>